<evidence type="ECO:0000256" key="1">
    <source>
        <dbReference type="SAM" id="MobiDB-lite"/>
    </source>
</evidence>
<feature type="compositionally biased region" description="Gly residues" evidence="1">
    <location>
        <begin position="146"/>
        <end position="155"/>
    </location>
</feature>
<evidence type="ECO:0000259" key="2">
    <source>
        <dbReference type="Pfam" id="PF00934"/>
    </source>
</evidence>
<evidence type="ECO:0000313" key="3">
    <source>
        <dbReference type="EMBL" id="OBS02935.1"/>
    </source>
</evidence>
<accession>A0A1A6BKS4</accession>
<feature type="compositionally biased region" description="Low complexity" evidence="1">
    <location>
        <begin position="156"/>
        <end position="169"/>
    </location>
</feature>
<feature type="region of interest" description="Disordered" evidence="1">
    <location>
        <begin position="146"/>
        <end position="260"/>
    </location>
</feature>
<feature type="domain" description="PE" evidence="2">
    <location>
        <begin position="4"/>
        <end position="94"/>
    </location>
</feature>
<dbReference type="RefSeq" id="WP_065132936.1">
    <property type="nucleotide sequence ID" value="NZ_MAEM01000123.1"/>
</dbReference>
<sequence>MPHVNVTPHALNAAANDLAAISSNVHGANKAAASPTTGLSPAGADPVSALIAGLFTQHAQSYQAVGAHAATFHDKFVEIMREGAGSYTNTEAANALPIEHLRDTVSTAAQSPTGRGLIDGANRAVTAGKDAAGHLFGNDGTGSGGWGVAGQGGGNSANPGLPGAAANGSGSAGASGGSNAGPAAAVGGAPGGNGGAAPPGGVHGTGGDFGGHGTTTGSGGGTQPGGGGSTGGAGGSGGSGGGSADSGPGTAGGSSVSPPGWAGGAGAGPYYGGATAGIGPAGWPFGGGPLGAGPAWTAGFSGDSGAVSGMATPAGAAASMPSTAPAAAEPALPTASRAAAMPLGQMAPHGNSVRADPAAHPAGPDADKSLLIVPLPRLRLRGLRERLRARSELRDGSDSELRAGSEFFQRSREAQFTQLSSRDQLLQALGLRVPAYE</sequence>
<dbReference type="EMBL" id="MAEM01000123">
    <property type="protein sequence ID" value="OBS02935.1"/>
    <property type="molecule type" value="Genomic_DNA"/>
</dbReference>
<feature type="compositionally biased region" description="Gly residues" evidence="1">
    <location>
        <begin position="170"/>
        <end position="179"/>
    </location>
</feature>
<reference evidence="3 4" key="1">
    <citation type="submission" date="2016-06" db="EMBL/GenBank/DDBJ databases">
        <authorList>
            <person name="Kjaerup R.B."/>
            <person name="Dalgaard T.S."/>
            <person name="Juul-Madsen H.R."/>
        </authorList>
    </citation>
    <scope>NUCLEOTIDE SEQUENCE [LARGE SCALE GENOMIC DNA]</scope>
    <source>
        <strain evidence="3 4">1245752.6</strain>
    </source>
</reference>
<dbReference type="Gene3D" id="1.10.287.850">
    <property type="entry name" value="HP0062-like domain"/>
    <property type="match status" value="1"/>
</dbReference>
<evidence type="ECO:0000313" key="4">
    <source>
        <dbReference type="Proteomes" id="UP000093757"/>
    </source>
</evidence>
<feature type="region of interest" description="Disordered" evidence="1">
    <location>
        <begin position="348"/>
        <end position="367"/>
    </location>
</feature>
<dbReference type="Pfam" id="PF00934">
    <property type="entry name" value="PE"/>
    <property type="match status" value="1"/>
</dbReference>
<proteinExistence type="predicted"/>
<dbReference type="SUPFAM" id="SSF140459">
    <property type="entry name" value="PE/PPE dimer-like"/>
    <property type="match status" value="1"/>
</dbReference>
<dbReference type="Proteomes" id="UP000093757">
    <property type="component" value="Unassembled WGS sequence"/>
</dbReference>
<dbReference type="InterPro" id="IPR000084">
    <property type="entry name" value="PE-PGRS_N"/>
</dbReference>
<feature type="compositionally biased region" description="Gly residues" evidence="1">
    <location>
        <begin position="188"/>
        <end position="252"/>
    </location>
</feature>
<feature type="compositionally biased region" description="Low complexity" evidence="1">
    <location>
        <begin position="355"/>
        <end position="367"/>
    </location>
</feature>
<dbReference type="InterPro" id="IPR038332">
    <property type="entry name" value="PPE_sf"/>
</dbReference>
<comment type="caution">
    <text evidence="3">The sequence shown here is derived from an EMBL/GenBank/DDBJ whole genome shotgun (WGS) entry which is preliminary data.</text>
</comment>
<protein>
    <recommendedName>
        <fullName evidence="2">PE domain-containing protein</fullName>
    </recommendedName>
</protein>
<name>A0A1A6BKS4_MYCGO</name>
<organism evidence="3 4">
    <name type="scientific">Mycobacterium gordonae</name>
    <dbReference type="NCBI Taxonomy" id="1778"/>
    <lineage>
        <taxon>Bacteria</taxon>
        <taxon>Bacillati</taxon>
        <taxon>Actinomycetota</taxon>
        <taxon>Actinomycetes</taxon>
        <taxon>Mycobacteriales</taxon>
        <taxon>Mycobacteriaceae</taxon>
        <taxon>Mycobacterium</taxon>
    </lineage>
</organism>
<gene>
    <name evidence="3" type="ORF">A9W98_12295</name>
</gene>
<dbReference type="AlphaFoldDB" id="A0A1A6BKS4"/>